<evidence type="ECO:0000256" key="5">
    <source>
        <dbReference type="SAM" id="Phobius"/>
    </source>
</evidence>
<keyword evidence="8" id="KW-1185">Reference proteome</keyword>
<organism evidence="7 8">
    <name type="scientific">Herbiconiux flava</name>
    <dbReference type="NCBI Taxonomy" id="881268"/>
    <lineage>
        <taxon>Bacteria</taxon>
        <taxon>Bacillati</taxon>
        <taxon>Actinomycetota</taxon>
        <taxon>Actinomycetes</taxon>
        <taxon>Micrococcales</taxon>
        <taxon>Microbacteriaceae</taxon>
        <taxon>Herbiconiux</taxon>
    </lineage>
</organism>
<keyword evidence="2 5" id="KW-0812">Transmembrane</keyword>
<evidence type="ECO:0000313" key="7">
    <source>
        <dbReference type="EMBL" id="NYD72326.1"/>
    </source>
</evidence>
<comment type="caution">
    <text evidence="7">The sequence shown here is derived from an EMBL/GenBank/DDBJ whole genome shotgun (WGS) entry which is preliminary data.</text>
</comment>
<name>A0A852STK6_9MICO</name>
<gene>
    <name evidence="7" type="ORF">BJ984_003484</name>
</gene>
<dbReference type="AlphaFoldDB" id="A0A852STK6"/>
<protein>
    <submittedName>
        <fullName evidence="7">Putative RDD family membrane protein YckC</fullName>
    </submittedName>
</protein>
<evidence type="ECO:0000256" key="3">
    <source>
        <dbReference type="ARBA" id="ARBA00022989"/>
    </source>
</evidence>
<evidence type="ECO:0000256" key="4">
    <source>
        <dbReference type="ARBA" id="ARBA00023136"/>
    </source>
</evidence>
<evidence type="ECO:0000259" key="6">
    <source>
        <dbReference type="Pfam" id="PF06271"/>
    </source>
</evidence>
<evidence type="ECO:0000256" key="1">
    <source>
        <dbReference type="ARBA" id="ARBA00004141"/>
    </source>
</evidence>
<dbReference type="InterPro" id="IPR010432">
    <property type="entry name" value="RDD"/>
</dbReference>
<dbReference type="RefSeq" id="WP_179549110.1">
    <property type="nucleotide sequence ID" value="NZ_BSEW01000002.1"/>
</dbReference>
<dbReference type="GO" id="GO:0016020">
    <property type="term" value="C:membrane"/>
    <property type="evidence" value="ECO:0007669"/>
    <property type="project" value="UniProtKB-SubCell"/>
</dbReference>
<dbReference type="PANTHER" id="PTHR38480">
    <property type="entry name" value="SLR0254 PROTEIN"/>
    <property type="match status" value="1"/>
</dbReference>
<keyword evidence="3 5" id="KW-1133">Transmembrane helix</keyword>
<reference evidence="7 8" key="1">
    <citation type="submission" date="2020-07" db="EMBL/GenBank/DDBJ databases">
        <title>Sequencing the genomes of 1000 actinobacteria strains.</title>
        <authorList>
            <person name="Klenk H.-P."/>
        </authorList>
    </citation>
    <scope>NUCLEOTIDE SEQUENCE [LARGE SCALE GENOMIC DNA]</scope>
    <source>
        <strain evidence="7 8">DSM 26474</strain>
    </source>
</reference>
<evidence type="ECO:0000313" key="8">
    <source>
        <dbReference type="Proteomes" id="UP000549913"/>
    </source>
</evidence>
<feature type="transmembrane region" description="Helical" evidence="5">
    <location>
        <begin position="74"/>
        <end position="95"/>
    </location>
</feature>
<feature type="domain" description="RDD" evidence="6">
    <location>
        <begin position="31"/>
        <end position="161"/>
    </location>
</feature>
<comment type="subcellular location">
    <subcellularLocation>
        <location evidence="1">Membrane</location>
        <topology evidence="1">Multi-pass membrane protein</topology>
    </subcellularLocation>
</comment>
<dbReference type="EMBL" id="JACCBM010000001">
    <property type="protein sequence ID" value="NYD72326.1"/>
    <property type="molecule type" value="Genomic_DNA"/>
</dbReference>
<keyword evidence="4 5" id="KW-0472">Membrane</keyword>
<dbReference type="Proteomes" id="UP000549913">
    <property type="component" value="Unassembled WGS sequence"/>
</dbReference>
<feature type="transmembrane region" description="Helical" evidence="5">
    <location>
        <begin position="44"/>
        <end position="68"/>
    </location>
</feature>
<sequence>MSQPSVVGTSAAVADDELLTGEAVALDVRPAGFLLRSASGAIDFLAYVLPLIGALWFFSAVVASGAAFDPALTQALSIALLIGFLVIAPIVVEFASGGRSLGRLAIGARIVRDDGGAIALRHSIIRGLLGFVEIFMTLGGLAFITSLLNSRSKRLGDLLAGTYSQHERVPAPRPFAVGVPPELAFWAQTADVAKLPDRLSRRLVAFLTQAERMAPATRARLAHELAAETSPFVSPLPNVHPETFLVGVAALRRDREYRALMIERDRLARVDPVLKGLPNGFPDR</sequence>
<accession>A0A852STK6</accession>
<feature type="transmembrane region" description="Helical" evidence="5">
    <location>
        <begin position="128"/>
        <end position="148"/>
    </location>
</feature>
<proteinExistence type="predicted"/>
<dbReference type="Pfam" id="PF06271">
    <property type="entry name" value="RDD"/>
    <property type="match status" value="1"/>
</dbReference>
<evidence type="ECO:0000256" key="2">
    <source>
        <dbReference type="ARBA" id="ARBA00022692"/>
    </source>
</evidence>
<dbReference type="PANTHER" id="PTHR38480:SF1">
    <property type="entry name" value="SLR0254 PROTEIN"/>
    <property type="match status" value="1"/>
</dbReference>